<reference evidence="2 3" key="1">
    <citation type="submission" date="2007-03" db="EMBL/GenBank/DDBJ databases">
        <authorList>
            <person name="Fulton L."/>
            <person name="Clifton S."/>
            <person name="Fulton B."/>
            <person name="Xu J."/>
            <person name="Minx P."/>
            <person name="Pepin K.H."/>
            <person name="Johnson M."/>
            <person name="Thiruvilangam P."/>
            <person name="Bhonagiri V."/>
            <person name="Nash W.E."/>
            <person name="Mardis E.R."/>
            <person name="Wilson R.K."/>
        </authorList>
    </citation>
    <scope>NUCLEOTIDE SEQUENCE [LARGE SCALE GENOMIC DNA]</scope>
    <source>
        <strain evidence="2 3">DSM 13814</strain>
    </source>
</reference>
<dbReference type="Proteomes" id="UP000004016">
    <property type="component" value="Unassembled WGS sequence"/>
</dbReference>
<evidence type="ECO:0000313" key="2">
    <source>
        <dbReference type="EMBL" id="EDM61848.1"/>
    </source>
</evidence>
<dbReference type="HOGENOM" id="CLU_104975_0_0_9"/>
<dbReference type="AlphaFoldDB" id="A6BKG0"/>
<comment type="caution">
    <text evidence="2">The sequence shown here is derived from an EMBL/GenBank/DDBJ whole genome shotgun (WGS) entry which is preliminary data.</text>
</comment>
<dbReference type="Pfam" id="PF18988">
    <property type="entry name" value="DUF5721"/>
    <property type="match status" value="1"/>
</dbReference>
<evidence type="ECO:0000256" key="1">
    <source>
        <dbReference type="SAM" id="Phobius"/>
    </source>
</evidence>
<gene>
    <name evidence="2" type="ORF">DORLON_02812</name>
</gene>
<sequence length="182" mass="21465">MSIYINFCAIIQITFIFIRRLFLMNVYQLSAKNCMSHLLLKDTFDTFLFIEGEFTTFNKFTISGYLQEDFFDEKLEETYSRWEKIRDFCFQIIRGKRTPLNFKIVLALPDDQIPAFLTAHGLTAYRPEDIQGLYLNFHYDGSTLQCITGTSLKTFSMDKSIEREWDTEVKSILKSKNIEGEY</sequence>
<keyword evidence="1" id="KW-0472">Membrane</keyword>
<keyword evidence="1" id="KW-0812">Transmembrane</keyword>
<proteinExistence type="predicted"/>
<keyword evidence="1" id="KW-1133">Transmembrane helix</keyword>
<dbReference type="EMBL" id="AAXB02000022">
    <property type="protein sequence ID" value="EDM61848.1"/>
    <property type="molecule type" value="Genomic_DNA"/>
</dbReference>
<reference evidence="2 3" key="2">
    <citation type="submission" date="2007-04" db="EMBL/GenBank/DDBJ databases">
        <title>Draft genome sequence of Dorea longicatena (DSM 13814).</title>
        <authorList>
            <person name="Sudarsanam P."/>
            <person name="Ley R."/>
            <person name="Guruge J."/>
            <person name="Turnbaugh P.J."/>
            <person name="Mahowald M."/>
            <person name="Liep D."/>
            <person name="Gordon J."/>
        </authorList>
    </citation>
    <scope>NUCLEOTIDE SEQUENCE [LARGE SCALE GENOMIC DNA]</scope>
    <source>
        <strain evidence="2 3">DSM 13814</strain>
    </source>
</reference>
<evidence type="ECO:0000313" key="3">
    <source>
        <dbReference type="Proteomes" id="UP000004016"/>
    </source>
</evidence>
<feature type="transmembrane region" description="Helical" evidence="1">
    <location>
        <begin position="7"/>
        <end position="27"/>
    </location>
</feature>
<dbReference type="InterPro" id="IPR043779">
    <property type="entry name" value="DUF5721"/>
</dbReference>
<accession>A6BKG0</accession>
<dbReference type="eggNOG" id="ENOG5032RA4">
    <property type="taxonomic scope" value="Bacteria"/>
</dbReference>
<organism evidence="2 3">
    <name type="scientific">Dorea longicatena DSM 13814</name>
    <dbReference type="NCBI Taxonomy" id="411462"/>
    <lineage>
        <taxon>Bacteria</taxon>
        <taxon>Bacillati</taxon>
        <taxon>Bacillota</taxon>
        <taxon>Clostridia</taxon>
        <taxon>Lachnospirales</taxon>
        <taxon>Lachnospiraceae</taxon>
        <taxon>Dorea</taxon>
    </lineage>
</organism>
<protein>
    <submittedName>
        <fullName evidence="2">Uncharacterized protein</fullName>
    </submittedName>
</protein>
<name>A6BKG0_9FIRM</name>